<sequence length="691" mass="80139">MNQDFLDFDEDENPSDATLLLAEEVSNEFRKAFPLRSELQKSVKVLPARTPNVCKRLNFDETLSPIVMSLNSEMRTSKANLETTEARLSSADREIKRLKKDAEEREEKIIAMINEKHELRTKLVRLEAERQQEKLEIEARLSQSFVTHEDWKMMAKKYYAWYQIANGQLETILEKVKKPSDWNRTTLAEINRAPTQTIQEMNDVTFNDDYVSQLALGSLSSYSGVVFEADWEEVNETAEVQPQPPQNEPTPTFVAKNEPSVFGNVKQEPNDLTSFSRNEPLSPIARSPARQNDTMNYSQMNSTILNSTSIDFEKDDKIQRLLLENSILKDRLDVSTGRAQQSMLLEEKYRSLEHKNDFLQKKLDSTFGEIEAMRIGTARRLFTIEEGQSSEARTLALVDRIRELVADNSRLEKNIEATTSRIQKITRDLTECEKRNTRLEDVYSEETTKNESLEKELQTLKTQLEEQKKITEELKNAQETAASSTLVQPTDAGNTTQIFHMATNPLNLAHQQFQEEESRKRKLSERGFSDDTLMNLEAKRMREEEVLVWEERLRKSEREKENAIRLQMDFFKKFREVSTALTGFQIKMKDAEDGLCCVNSIYDEDGSERQFVFKYYWDSGRLDLLDVLCGTSSGDFIRKWEPEMRKYIGERQSIPSFLAAVTLCLEQERDFDQTVVERNHTFSVIHEPDSQ</sequence>
<feature type="coiled-coil region" evidence="7">
    <location>
        <begin position="67"/>
        <end position="143"/>
    </location>
</feature>
<protein>
    <recommendedName>
        <fullName evidence="11">Spindle assembly checkpoint component MAD1</fullName>
    </recommendedName>
</protein>
<evidence type="ECO:0000313" key="10">
    <source>
        <dbReference type="Proteomes" id="UP000835052"/>
    </source>
</evidence>
<dbReference type="AlphaFoldDB" id="A0A8S1HSK4"/>
<keyword evidence="3" id="KW-0132">Cell division</keyword>
<keyword evidence="10" id="KW-1185">Reference proteome</keyword>
<dbReference type="GO" id="GO:0005635">
    <property type="term" value="C:nuclear envelope"/>
    <property type="evidence" value="ECO:0007669"/>
    <property type="project" value="TreeGrafter"/>
</dbReference>
<keyword evidence="7" id="KW-0175">Coiled coil</keyword>
<name>A0A8S1HSK4_9PELO</name>
<feature type="coiled-coil region" evidence="7">
    <location>
        <begin position="506"/>
        <end position="566"/>
    </location>
</feature>
<dbReference type="PANTHER" id="PTHR23168">
    <property type="entry name" value="MITOTIC SPINDLE ASSEMBLY CHECKPOINT PROTEIN MAD1 MITOTIC ARREST DEFICIENT-LIKE PROTEIN 1"/>
    <property type="match status" value="1"/>
</dbReference>
<dbReference type="GO" id="GO:0072686">
    <property type="term" value="C:mitotic spindle"/>
    <property type="evidence" value="ECO:0007669"/>
    <property type="project" value="TreeGrafter"/>
</dbReference>
<evidence type="ECO:0000256" key="3">
    <source>
        <dbReference type="ARBA" id="ARBA00022618"/>
    </source>
</evidence>
<keyword evidence="4" id="KW-0498">Mitosis</keyword>
<feature type="compositionally biased region" description="Polar residues" evidence="8">
    <location>
        <begin position="270"/>
        <end position="279"/>
    </location>
</feature>
<reference evidence="9" key="1">
    <citation type="submission" date="2020-10" db="EMBL/GenBank/DDBJ databases">
        <authorList>
            <person name="Kikuchi T."/>
        </authorList>
    </citation>
    <scope>NUCLEOTIDE SEQUENCE</scope>
    <source>
        <strain evidence="9">NKZ352</strain>
    </source>
</reference>
<evidence type="ECO:0000313" key="9">
    <source>
        <dbReference type="EMBL" id="CAD6198268.1"/>
    </source>
</evidence>
<feature type="coiled-coil region" evidence="7">
    <location>
        <begin position="401"/>
        <end position="481"/>
    </location>
</feature>
<comment type="similarity">
    <text evidence="2">Belongs to the MAD1 family.</text>
</comment>
<evidence type="ECO:0000256" key="4">
    <source>
        <dbReference type="ARBA" id="ARBA00022776"/>
    </source>
</evidence>
<accession>A0A8S1HSK4</accession>
<dbReference type="GO" id="GO:0051315">
    <property type="term" value="P:attachment of mitotic spindle microtubules to kinetochore"/>
    <property type="evidence" value="ECO:0007669"/>
    <property type="project" value="TreeGrafter"/>
</dbReference>
<evidence type="ECO:0008006" key="11">
    <source>
        <dbReference type="Google" id="ProtNLM"/>
    </source>
</evidence>
<dbReference type="EMBL" id="CAJGYM010000120">
    <property type="protein sequence ID" value="CAD6198268.1"/>
    <property type="molecule type" value="Genomic_DNA"/>
</dbReference>
<dbReference type="GO" id="GO:0007094">
    <property type="term" value="P:mitotic spindle assembly checkpoint signaling"/>
    <property type="evidence" value="ECO:0007669"/>
    <property type="project" value="InterPro"/>
</dbReference>
<dbReference type="OrthoDB" id="331602at2759"/>
<dbReference type="Proteomes" id="UP000835052">
    <property type="component" value="Unassembled WGS sequence"/>
</dbReference>
<evidence type="ECO:0000256" key="6">
    <source>
        <dbReference type="ARBA" id="ARBA00023306"/>
    </source>
</evidence>
<gene>
    <name evidence="9" type="ORF">CAUJ_LOCUS14174</name>
</gene>
<organism evidence="9 10">
    <name type="scientific">Caenorhabditis auriculariae</name>
    <dbReference type="NCBI Taxonomy" id="2777116"/>
    <lineage>
        <taxon>Eukaryota</taxon>
        <taxon>Metazoa</taxon>
        <taxon>Ecdysozoa</taxon>
        <taxon>Nematoda</taxon>
        <taxon>Chromadorea</taxon>
        <taxon>Rhabditida</taxon>
        <taxon>Rhabditina</taxon>
        <taxon>Rhabditomorpha</taxon>
        <taxon>Rhabditoidea</taxon>
        <taxon>Rhabditidae</taxon>
        <taxon>Peloderinae</taxon>
        <taxon>Caenorhabditis</taxon>
    </lineage>
</organism>
<evidence type="ECO:0000256" key="8">
    <source>
        <dbReference type="SAM" id="MobiDB-lite"/>
    </source>
</evidence>
<comment type="caution">
    <text evidence="9">The sequence shown here is derived from an EMBL/GenBank/DDBJ whole genome shotgun (WGS) entry which is preliminary data.</text>
</comment>
<dbReference type="GO" id="GO:0000776">
    <property type="term" value="C:kinetochore"/>
    <property type="evidence" value="ECO:0007669"/>
    <property type="project" value="TreeGrafter"/>
</dbReference>
<dbReference type="InterPro" id="IPR008672">
    <property type="entry name" value="Mad1"/>
</dbReference>
<keyword evidence="5" id="KW-0539">Nucleus</keyword>
<evidence type="ECO:0000256" key="1">
    <source>
        <dbReference type="ARBA" id="ARBA00004123"/>
    </source>
</evidence>
<dbReference type="Pfam" id="PF05557">
    <property type="entry name" value="MAD"/>
    <property type="match status" value="1"/>
</dbReference>
<evidence type="ECO:0000256" key="7">
    <source>
        <dbReference type="SAM" id="Coils"/>
    </source>
</evidence>
<dbReference type="PANTHER" id="PTHR23168:SF0">
    <property type="entry name" value="MITOTIC SPINDLE ASSEMBLY CHECKPOINT PROTEIN MAD1"/>
    <property type="match status" value="1"/>
</dbReference>
<dbReference type="Gene3D" id="3.30.457.60">
    <property type="match status" value="1"/>
</dbReference>
<comment type="subcellular location">
    <subcellularLocation>
        <location evidence="1">Nucleus</location>
    </subcellularLocation>
</comment>
<proteinExistence type="inferred from homology"/>
<dbReference type="GO" id="GO:0051301">
    <property type="term" value="P:cell division"/>
    <property type="evidence" value="ECO:0007669"/>
    <property type="project" value="UniProtKB-KW"/>
</dbReference>
<keyword evidence="6" id="KW-0131">Cell cycle</keyword>
<evidence type="ECO:0000256" key="2">
    <source>
        <dbReference type="ARBA" id="ARBA00008029"/>
    </source>
</evidence>
<feature type="region of interest" description="Disordered" evidence="8">
    <location>
        <begin position="268"/>
        <end position="289"/>
    </location>
</feature>
<evidence type="ECO:0000256" key="5">
    <source>
        <dbReference type="ARBA" id="ARBA00023242"/>
    </source>
</evidence>